<name>A0A7R9F7M7_9NEOP</name>
<protein>
    <submittedName>
        <fullName evidence="1">Uncharacterized protein</fullName>
    </submittedName>
</protein>
<evidence type="ECO:0000313" key="1">
    <source>
        <dbReference type="EMBL" id="CAD7448365.1"/>
    </source>
</evidence>
<dbReference type="EMBL" id="OD569893">
    <property type="protein sequence ID" value="CAD7448365.1"/>
    <property type="molecule type" value="Genomic_DNA"/>
</dbReference>
<dbReference type="AlphaFoldDB" id="A0A7R9F7M7"/>
<organism evidence="1">
    <name type="scientific">Timema bartmani</name>
    <dbReference type="NCBI Taxonomy" id="61472"/>
    <lineage>
        <taxon>Eukaryota</taxon>
        <taxon>Metazoa</taxon>
        <taxon>Ecdysozoa</taxon>
        <taxon>Arthropoda</taxon>
        <taxon>Hexapoda</taxon>
        <taxon>Insecta</taxon>
        <taxon>Pterygota</taxon>
        <taxon>Neoptera</taxon>
        <taxon>Polyneoptera</taxon>
        <taxon>Phasmatodea</taxon>
        <taxon>Timematodea</taxon>
        <taxon>Timematoidea</taxon>
        <taxon>Timematidae</taxon>
        <taxon>Timema</taxon>
    </lineage>
</organism>
<sequence>MRQKEGPCSVISPSNPIHLGVDFILGSTGGWNQCLILGLIRIRALILCYCLKRTNQRNCAKLAFRVKSADDLTILTSQVQITNIGIGGRGRQDLG</sequence>
<gene>
    <name evidence="1" type="ORF">TBIB3V08_LOCUS10652</name>
</gene>
<reference evidence="1" key="1">
    <citation type="submission" date="2020-11" db="EMBL/GenBank/DDBJ databases">
        <authorList>
            <person name="Tran Van P."/>
        </authorList>
    </citation>
    <scope>NUCLEOTIDE SEQUENCE</scope>
</reference>
<proteinExistence type="predicted"/>
<accession>A0A7R9F7M7</accession>